<dbReference type="Gene3D" id="1.10.10.60">
    <property type="entry name" value="Homeodomain-like"/>
    <property type="match status" value="1"/>
</dbReference>
<dbReference type="Proteomes" id="UP000677244">
    <property type="component" value="Unassembled WGS sequence"/>
</dbReference>
<accession>A0ABS3YXQ2</accession>
<feature type="domain" description="HTH araC/xylS-type" evidence="1">
    <location>
        <begin position="153"/>
        <end position="251"/>
    </location>
</feature>
<comment type="caution">
    <text evidence="2">The sequence shown here is derived from an EMBL/GenBank/DDBJ whole genome shotgun (WGS) entry which is preliminary data.</text>
</comment>
<dbReference type="InterPro" id="IPR018060">
    <property type="entry name" value="HTH_AraC"/>
</dbReference>
<organism evidence="2 3">
    <name type="scientific">Niastella soli</name>
    <dbReference type="NCBI Taxonomy" id="2821487"/>
    <lineage>
        <taxon>Bacteria</taxon>
        <taxon>Pseudomonadati</taxon>
        <taxon>Bacteroidota</taxon>
        <taxon>Chitinophagia</taxon>
        <taxon>Chitinophagales</taxon>
        <taxon>Chitinophagaceae</taxon>
        <taxon>Niastella</taxon>
    </lineage>
</organism>
<reference evidence="2 3" key="1">
    <citation type="submission" date="2021-03" db="EMBL/GenBank/DDBJ databases">
        <title>Assistant Professor.</title>
        <authorList>
            <person name="Huq M.A."/>
        </authorList>
    </citation>
    <scope>NUCLEOTIDE SEQUENCE [LARGE SCALE GENOMIC DNA]</scope>
    <source>
        <strain evidence="2 3">MAH-29</strain>
    </source>
</reference>
<proteinExistence type="predicted"/>
<evidence type="ECO:0000313" key="3">
    <source>
        <dbReference type="Proteomes" id="UP000677244"/>
    </source>
</evidence>
<dbReference type="RefSeq" id="WP_209140245.1">
    <property type="nucleotide sequence ID" value="NZ_JAGHKO010000004.1"/>
</dbReference>
<dbReference type="EMBL" id="JAGHKO010000004">
    <property type="protein sequence ID" value="MBO9202195.1"/>
    <property type="molecule type" value="Genomic_DNA"/>
</dbReference>
<evidence type="ECO:0000259" key="1">
    <source>
        <dbReference type="PROSITE" id="PS01124"/>
    </source>
</evidence>
<gene>
    <name evidence="2" type="ORF">J7I42_18055</name>
</gene>
<dbReference type="PROSITE" id="PS51257">
    <property type="entry name" value="PROKAR_LIPOPROTEIN"/>
    <property type="match status" value="1"/>
</dbReference>
<evidence type="ECO:0000313" key="2">
    <source>
        <dbReference type="EMBL" id="MBO9202195.1"/>
    </source>
</evidence>
<sequence>MGKVVFENERSSFLRIAYPQQALAGCIAYYFEIDTTLASGPLHITGLPSVNTLIAIDLLNEQPIRLMGHLTQCVTGSYKPGSKAFYAKLKPGVFNTLCPVPPNAIQNDQVAIPHLFRDFSAWQLADLPSFRHRVNLFETRLLRYQPFMTGYKQQYVELFTHVFSNAQYCQPESIQSLCNRHHITYASLRRYFLEHTGVSPKYCQKVIRFKSALQAYRTFGYHFNYTDFGYTDYAHFCKDAKGLTGKAPLEL</sequence>
<keyword evidence="3" id="KW-1185">Reference proteome</keyword>
<name>A0ABS3YXQ2_9BACT</name>
<protein>
    <submittedName>
        <fullName evidence="2">Helix-turn-helix transcriptional regulator</fullName>
    </submittedName>
</protein>
<dbReference type="PROSITE" id="PS01124">
    <property type="entry name" value="HTH_ARAC_FAMILY_2"/>
    <property type="match status" value="1"/>
</dbReference>